<dbReference type="SMART" id="SM00269">
    <property type="entry name" value="BowB"/>
    <property type="match status" value="1"/>
</dbReference>
<dbReference type="InterPro" id="IPR035995">
    <property type="entry name" value="Bowman-Birk_prot_inh"/>
</dbReference>
<evidence type="ECO:0000313" key="9">
    <source>
        <dbReference type="Proteomes" id="UP001603857"/>
    </source>
</evidence>
<dbReference type="Pfam" id="PF00228">
    <property type="entry name" value="Bowman-Birk_leg"/>
    <property type="match status" value="1"/>
</dbReference>
<sequence length="227" mass="25828">MNKSSDEAIFGRSNLQTKQIFRRNLLESSPLGFREGKRQERMNAKLLLDSSRDLLESSSLGFREGKRHERMNILMQNQKRMSMNNNMQVVLKAYFMLLFLAGVATARMDLSMLKSGHHHSSSDEPSESSKPCCDQCICTRSDPPQCHCEDIRLNSCHSAKAIILTEVRISGSMSTARGYLNKRERTIMQNLLVSSNPPRAMETQQVLWTPSPEFREMQHRRGSSGSS</sequence>
<feature type="domain" description="Bowman-Birk serine protease inhibitors family" evidence="7">
    <location>
        <begin position="132"/>
        <end position="173"/>
    </location>
</feature>
<dbReference type="SUPFAM" id="SSF57247">
    <property type="entry name" value="Bowman-Birk inhibitor, BBI"/>
    <property type="match status" value="1"/>
</dbReference>
<name>A0ABD1MF85_9FABA</name>
<evidence type="ECO:0000313" key="8">
    <source>
        <dbReference type="EMBL" id="KAL2334431.1"/>
    </source>
</evidence>
<keyword evidence="6" id="KW-0472">Membrane</keyword>
<keyword evidence="6" id="KW-1133">Transmembrane helix</keyword>
<keyword evidence="2 5" id="KW-0646">Protease inhibitor</keyword>
<evidence type="ECO:0000256" key="1">
    <source>
        <dbReference type="ARBA" id="ARBA00008506"/>
    </source>
</evidence>
<comment type="similarity">
    <text evidence="1 5">Belongs to the Bowman-Birk serine protease inhibitor family.</text>
</comment>
<dbReference type="Proteomes" id="UP001603857">
    <property type="component" value="Unassembled WGS sequence"/>
</dbReference>
<evidence type="ECO:0000256" key="6">
    <source>
        <dbReference type="SAM" id="Phobius"/>
    </source>
</evidence>
<accession>A0ABD1MF85</accession>
<reference evidence="8 9" key="1">
    <citation type="submission" date="2024-08" db="EMBL/GenBank/DDBJ databases">
        <title>Insights into the chromosomal genome structure of Flemingia macrophylla.</title>
        <authorList>
            <person name="Ding Y."/>
            <person name="Zhao Y."/>
            <person name="Bi W."/>
            <person name="Wu M."/>
            <person name="Zhao G."/>
            <person name="Gong Y."/>
            <person name="Li W."/>
            <person name="Zhang P."/>
        </authorList>
    </citation>
    <scope>NUCLEOTIDE SEQUENCE [LARGE SCALE GENOMIC DNA]</scope>
    <source>
        <strain evidence="8">DYQJB</strain>
        <tissue evidence="8">Leaf</tissue>
    </source>
</reference>
<dbReference type="InterPro" id="IPR000877">
    <property type="entry name" value="Prot_inh_BBI"/>
</dbReference>
<keyword evidence="6" id="KW-0812">Transmembrane</keyword>
<evidence type="ECO:0000256" key="2">
    <source>
        <dbReference type="ARBA" id="ARBA00022690"/>
    </source>
</evidence>
<dbReference type="AlphaFoldDB" id="A0ABD1MF85"/>
<evidence type="ECO:0000259" key="7">
    <source>
        <dbReference type="SMART" id="SM00269"/>
    </source>
</evidence>
<keyword evidence="3 5" id="KW-0722">Serine protease inhibitor</keyword>
<proteinExistence type="inferred from homology"/>
<evidence type="ECO:0000256" key="4">
    <source>
        <dbReference type="ARBA" id="ARBA00023157"/>
    </source>
</evidence>
<dbReference type="CDD" id="cd00023">
    <property type="entry name" value="BBI"/>
    <property type="match status" value="1"/>
</dbReference>
<feature type="transmembrane region" description="Helical" evidence="6">
    <location>
        <begin position="89"/>
        <end position="108"/>
    </location>
</feature>
<evidence type="ECO:0000256" key="3">
    <source>
        <dbReference type="ARBA" id="ARBA00022900"/>
    </source>
</evidence>
<dbReference type="EMBL" id="JBGMDY010000005">
    <property type="protein sequence ID" value="KAL2334431.1"/>
    <property type="molecule type" value="Genomic_DNA"/>
</dbReference>
<comment type="caution">
    <text evidence="8">The sequence shown here is derived from an EMBL/GenBank/DDBJ whole genome shotgun (WGS) entry which is preliminary data.</text>
</comment>
<protein>
    <recommendedName>
        <fullName evidence="7">Bowman-Birk serine protease inhibitors family domain-containing protein</fullName>
    </recommendedName>
</protein>
<dbReference type="GO" id="GO:0004867">
    <property type="term" value="F:serine-type endopeptidase inhibitor activity"/>
    <property type="evidence" value="ECO:0007669"/>
    <property type="project" value="UniProtKB-KW"/>
</dbReference>
<evidence type="ECO:0000256" key="5">
    <source>
        <dbReference type="RuleBase" id="RU003856"/>
    </source>
</evidence>
<keyword evidence="4" id="KW-1015">Disulfide bond</keyword>
<dbReference type="Gene3D" id="2.10.69.10">
    <property type="entry name" value="Cysteine Protease (Bromelain) Inhibitor, subunit H"/>
    <property type="match status" value="1"/>
</dbReference>
<gene>
    <name evidence="8" type="ORF">Fmac_015644</name>
</gene>
<keyword evidence="9" id="KW-1185">Reference proteome</keyword>
<organism evidence="8 9">
    <name type="scientific">Flemingia macrophylla</name>
    <dbReference type="NCBI Taxonomy" id="520843"/>
    <lineage>
        <taxon>Eukaryota</taxon>
        <taxon>Viridiplantae</taxon>
        <taxon>Streptophyta</taxon>
        <taxon>Embryophyta</taxon>
        <taxon>Tracheophyta</taxon>
        <taxon>Spermatophyta</taxon>
        <taxon>Magnoliopsida</taxon>
        <taxon>eudicotyledons</taxon>
        <taxon>Gunneridae</taxon>
        <taxon>Pentapetalae</taxon>
        <taxon>rosids</taxon>
        <taxon>fabids</taxon>
        <taxon>Fabales</taxon>
        <taxon>Fabaceae</taxon>
        <taxon>Papilionoideae</taxon>
        <taxon>50 kb inversion clade</taxon>
        <taxon>NPAAA clade</taxon>
        <taxon>indigoferoid/millettioid clade</taxon>
        <taxon>Phaseoleae</taxon>
        <taxon>Flemingia</taxon>
    </lineage>
</organism>